<feature type="domain" description="Resolvase/invertase-type recombinase catalytic" evidence="1">
    <location>
        <begin position="9"/>
        <end position="158"/>
    </location>
</feature>
<dbReference type="SUPFAM" id="SSF53041">
    <property type="entry name" value="Resolvase-like"/>
    <property type="match status" value="1"/>
</dbReference>
<dbReference type="InterPro" id="IPR050639">
    <property type="entry name" value="SSR_resolvase"/>
</dbReference>
<dbReference type="InterPro" id="IPR006119">
    <property type="entry name" value="Resolv_N"/>
</dbReference>
<name>A0ABV0AU80_9ACTN</name>
<sequence length="481" mass="54859">MVQQRRRRGKGYVRVSAIMGREELFSPEIQEESIRRLFERENIELLDVVMDLDKSGRGFAERKIKQMIQEVQRGDYEVVGVWKWNRFGRNMRLSLANIHELEEEAGGEVMAATEPGDGRTTMGRFSRNQMLSVAELQSDMISDSWKDTHAVRLRMGLPHSGHARFGYVRDGKGFRPDEELNGPALAEVYERWVSGEKLWSVARDMTEMGVRAPNGDILDNSRWLTILDTGFAAGLIRKRKPGSSSKRFDNWDWFPGAHEALISRELWEAYTRKRLASLGRNWADPKAKYSLSGLVTCGRCFQFKCGATGTPKKPGDVMFRCRGVVTKECKGVYGNLSLGEAAVLEWLENRATDGGKVESLARKAATVSREAAAARRLEKVIADTSSALDRLLDLYESGGLSKVKYLERKAKREEEQRQARRDLEELRGDRVKVPATFYRDLHNAWPRLSDDRKRQMLKQVVKEIVLHPAGHPGERWEVVPY</sequence>
<dbReference type="EMBL" id="JBDJAW010000026">
    <property type="protein sequence ID" value="MEN3538838.1"/>
    <property type="molecule type" value="Genomic_DNA"/>
</dbReference>
<evidence type="ECO:0000259" key="1">
    <source>
        <dbReference type="SMART" id="SM00857"/>
    </source>
</evidence>
<comment type="caution">
    <text evidence="2">The sequence shown here is derived from an EMBL/GenBank/DDBJ whole genome shotgun (WGS) entry which is preliminary data.</text>
</comment>
<dbReference type="RefSeq" id="WP_346228759.1">
    <property type="nucleotide sequence ID" value="NZ_JBDJAW010000026.1"/>
</dbReference>
<dbReference type="InterPro" id="IPR036162">
    <property type="entry name" value="Resolvase-like_N_sf"/>
</dbReference>
<evidence type="ECO:0000313" key="2">
    <source>
        <dbReference type="EMBL" id="MEN3538838.1"/>
    </source>
</evidence>
<dbReference type="InterPro" id="IPR011109">
    <property type="entry name" value="DNA_bind_recombinase_dom"/>
</dbReference>
<dbReference type="Pfam" id="PF00239">
    <property type="entry name" value="Resolvase"/>
    <property type="match status" value="1"/>
</dbReference>
<protein>
    <submittedName>
        <fullName evidence="2">Recombinase family protein</fullName>
    </submittedName>
</protein>
<dbReference type="Pfam" id="PF07508">
    <property type="entry name" value="Recombinase"/>
    <property type="match status" value="1"/>
</dbReference>
<dbReference type="Gene3D" id="3.90.1750.20">
    <property type="entry name" value="Putative Large Serine Recombinase, Chain B, Domain 2"/>
    <property type="match status" value="1"/>
</dbReference>
<organism evidence="2 3">
    <name type="scientific">Microbispora maris</name>
    <dbReference type="NCBI Taxonomy" id="3144104"/>
    <lineage>
        <taxon>Bacteria</taxon>
        <taxon>Bacillati</taxon>
        <taxon>Actinomycetota</taxon>
        <taxon>Actinomycetes</taxon>
        <taxon>Streptosporangiales</taxon>
        <taxon>Streptosporangiaceae</taxon>
        <taxon>Microbispora</taxon>
    </lineage>
</organism>
<dbReference type="PANTHER" id="PTHR30461:SF23">
    <property type="entry name" value="DNA RECOMBINASE-RELATED"/>
    <property type="match status" value="1"/>
</dbReference>
<dbReference type="InterPro" id="IPR038109">
    <property type="entry name" value="DNA_bind_recomb_sf"/>
</dbReference>
<dbReference type="Gene3D" id="3.40.50.1390">
    <property type="entry name" value="Resolvase, N-terminal catalytic domain"/>
    <property type="match status" value="1"/>
</dbReference>
<gene>
    <name evidence="2" type="ORF">AAH991_27260</name>
</gene>
<dbReference type="SMART" id="SM00857">
    <property type="entry name" value="Resolvase"/>
    <property type="match status" value="1"/>
</dbReference>
<accession>A0ABV0AU80</accession>
<keyword evidence="3" id="KW-1185">Reference proteome</keyword>
<dbReference type="CDD" id="cd00338">
    <property type="entry name" value="Ser_Recombinase"/>
    <property type="match status" value="1"/>
</dbReference>
<dbReference type="Proteomes" id="UP001447516">
    <property type="component" value="Unassembled WGS sequence"/>
</dbReference>
<evidence type="ECO:0000313" key="3">
    <source>
        <dbReference type="Proteomes" id="UP001447516"/>
    </source>
</evidence>
<reference evidence="2 3" key="1">
    <citation type="submission" date="2024-05" db="EMBL/GenBank/DDBJ databases">
        <title>Microbispora sp.ZYX-F-249.</title>
        <authorList>
            <person name="Xie H."/>
        </authorList>
    </citation>
    <scope>NUCLEOTIDE SEQUENCE [LARGE SCALE GENOMIC DNA]</scope>
    <source>
        <strain evidence="2 3">ZYX-F-249</strain>
    </source>
</reference>
<dbReference type="PANTHER" id="PTHR30461">
    <property type="entry name" value="DNA-INVERTASE FROM LAMBDOID PROPHAGE"/>
    <property type="match status" value="1"/>
</dbReference>
<proteinExistence type="predicted"/>